<evidence type="ECO:0000256" key="3">
    <source>
        <dbReference type="ARBA" id="ARBA00023277"/>
    </source>
</evidence>
<evidence type="ECO:0000256" key="4">
    <source>
        <dbReference type="PIRSR" id="PIRSR000808-1"/>
    </source>
</evidence>
<dbReference type="EMBL" id="LCBL01000002">
    <property type="protein sequence ID" value="KKS09518.1"/>
    <property type="molecule type" value="Genomic_DNA"/>
</dbReference>
<dbReference type="InterPro" id="IPR005849">
    <property type="entry name" value="GalP_Utransf_N"/>
</dbReference>
<evidence type="ECO:0000259" key="6">
    <source>
        <dbReference type="Pfam" id="PF01087"/>
    </source>
</evidence>
<reference evidence="7 8" key="1">
    <citation type="journal article" date="2015" name="Nature">
        <title>rRNA introns, odd ribosomes, and small enigmatic genomes across a large radiation of phyla.</title>
        <authorList>
            <person name="Brown C.T."/>
            <person name="Hug L.A."/>
            <person name="Thomas B.C."/>
            <person name="Sharon I."/>
            <person name="Castelle C.J."/>
            <person name="Singh A."/>
            <person name="Wilkins M.J."/>
            <person name="Williams K.H."/>
            <person name="Banfield J.F."/>
        </authorList>
    </citation>
    <scope>NUCLEOTIDE SEQUENCE [LARGE SCALE GENOMIC DNA]</scope>
</reference>
<dbReference type="PANTHER" id="PTHR42763">
    <property type="entry name" value="ADP-GLUCOSE PHOSPHORYLASE"/>
    <property type="match status" value="1"/>
</dbReference>
<dbReference type="Pfam" id="PF01087">
    <property type="entry name" value="GalP_UDP_transf"/>
    <property type="match status" value="1"/>
</dbReference>
<evidence type="ECO:0000256" key="2">
    <source>
        <dbReference type="ARBA" id="ARBA00022695"/>
    </source>
</evidence>
<dbReference type="Proteomes" id="UP000033869">
    <property type="component" value="Unassembled WGS sequence"/>
</dbReference>
<feature type="domain" description="Galactose-1-phosphate uridyl transferase N-terminal" evidence="6">
    <location>
        <begin position="6"/>
        <end position="162"/>
    </location>
</feature>
<comment type="cofactor">
    <cofactor evidence="5">
        <name>Zn(2+)</name>
        <dbReference type="ChEBI" id="CHEBI:29105"/>
    </cofactor>
    <text evidence="5">Binds 1 zinc ion per subunit.</text>
</comment>
<gene>
    <name evidence="7" type="ORF">UU65_C0002G0296</name>
</gene>
<evidence type="ECO:0000256" key="1">
    <source>
        <dbReference type="ARBA" id="ARBA00022679"/>
    </source>
</evidence>
<dbReference type="InterPro" id="IPR053177">
    <property type="entry name" value="ADP-glucose_phosphorylase"/>
</dbReference>
<feature type="binding site" evidence="5">
    <location>
        <position position="150"/>
    </location>
    <ligand>
        <name>Zn(2+)</name>
        <dbReference type="ChEBI" id="CHEBI:29105"/>
    </ligand>
</feature>
<keyword evidence="1 7" id="KW-0808">Transferase</keyword>
<evidence type="ECO:0000313" key="8">
    <source>
        <dbReference type="Proteomes" id="UP000033869"/>
    </source>
</evidence>
<dbReference type="GO" id="GO:0008108">
    <property type="term" value="F:UDP-glucose:hexose-1-phosphate uridylyltransferase activity"/>
    <property type="evidence" value="ECO:0007669"/>
    <property type="project" value="InterPro"/>
</dbReference>
<protein>
    <submittedName>
        <fullName evidence="7">Galactose-1-phosphate uridylyltransferase</fullName>
    </submittedName>
</protein>
<feature type="binding site" evidence="5">
    <location>
        <position position="99"/>
    </location>
    <ligand>
        <name>Zn(2+)</name>
        <dbReference type="ChEBI" id="CHEBI:29105"/>
    </ligand>
</feature>
<sequence length="308" mass="35245">MRKDYFRDLWTIIAPARGERPKEFADQEIKDTANCPFCPGNEHLTPPEITRVSNGNSWQVRVFPNRFSILEGVSDVNEKSLKKAEVKGNHELVIETPIHTKRTSELEIRELKTLLEVFRDRAAHLSTIKDCDYIEIFKNFGPLAGASIIHNHFQIISLNKIPPRIEEKISHSYGGDCAYCHIVEVEEKSKRKVFENNHFVSFVPYAPQNMHELWIVSKKHLRNFDDMDDKDLLALAEILKNTLTVAEKANDNYNMIFNIGPKDKSFHFHIEIFPQSSHAIKAGFELGTGISVVASTPEDSAKIYRGEI</sequence>
<dbReference type="PIRSF" id="PIRSF000808">
    <property type="entry name" value="GalT"/>
    <property type="match status" value="1"/>
</dbReference>
<feature type="binding site" evidence="5">
    <location>
        <position position="35"/>
    </location>
    <ligand>
        <name>Zn(2+)</name>
        <dbReference type="ChEBI" id="CHEBI:29105"/>
    </ligand>
</feature>
<dbReference type="InterPro" id="IPR001937">
    <property type="entry name" value="GalP_UDPtransf1"/>
</dbReference>
<name>A0A0G0Z8W3_UNCC2</name>
<dbReference type="InterPro" id="IPR036265">
    <property type="entry name" value="HIT-like_sf"/>
</dbReference>
<dbReference type="GO" id="GO:0006012">
    <property type="term" value="P:galactose metabolic process"/>
    <property type="evidence" value="ECO:0007669"/>
    <property type="project" value="InterPro"/>
</dbReference>
<dbReference type="Pfam" id="PF11969">
    <property type="entry name" value="DcpS_C"/>
    <property type="match status" value="1"/>
</dbReference>
<keyword evidence="2 7" id="KW-0548">Nucleotidyltransferase</keyword>
<dbReference type="PANTHER" id="PTHR42763:SF2">
    <property type="entry name" value="ADP-GLUCOSE PHOSPHORYLASE"/>
    <property type="match status" value="1"/>
</dbReference>
<dbReference type="SUPFAM" id="SSF54197">
    <property type="entry name" value="HIT-like"/>
    <property type="match status" value="2"/>
</dbReference>
<keyword evidence="3" id="KW-0119">Carbohydrate metabolism</keyword>
<evidence type="ECO:0000313" key="7">
    <source>
        <dbReference type="EMBL" id="KKS09518.1"/>
    </source>
</evidence>
<organism evidence="7 8">
    <name type="scientific">candidate division CPR2 bacterium GW2011_GWC1_41_48</name>
    <dbReference type="NCBI Taxonomy" id="1618344"/>
    <lineage>
        <taxon>Bacteria</taxon>
        <taxon>Bacteria division CPR2</taxon>
    </lineage>
</organism>
<dbReference type="AlphaFoldDB" id="A0A0G0Z8W3"/>
<comment type="caution">
    <text evidence="7">The sequence shown here is derived from an EMBL/GenBank/DDBJ whole genome shotgun (WGS) entry which is preliminary data.</text>
</comment>
<dbReference type="Gene3D" id="3.30.428.10">
    <property type="entry name" value="HIT-like"/>
    <property type="match status" value="2"/>
</dbReference>
<keyword evidence="5" id="KW-0862">Zinc</keyword>
<keyword evidence="5" id="KW-0479">Metal-binding</keyword>
<accession>A0A0G0Z8W3</accession>
<feature type="binding site" evidence="5">
    <location>
        <position position="38"/>
    </location>
    <ligand>
        <name>Zn(2+)</name>
        <dbReference type="ChEBI" id="CHEBI:29105"/>
    </ligand>
</feature>
<dbReference type="GO" id="GO:0008270">
    <property type="term" value="F:zinc ion binding"/>
    <property type="evidence" value="ECO:0007669"/>
    <property type="project" value="InterPro"/>
</dbReference>
<feature type="active site" description="Tele-UMP-histidine intermediate" evidence="4">
    <location>
        <position position="152"/>
    </location>
</feature>
<proteinExistence type="predicted"/>
<evidence type="ECO:0000256" key="5">
    <source>
        <dbReference type="PIRSR" id="PIRSR000808-3"/>
    </source>
</evidence>